<feature type="domain" description="GFO/IDH/MocA-like oxidoreductase" evidence="3">
    <location>
        <begin position="140"/>
        <end position="269"/>
    </location>
</feature>
<dbReference type="Gene3D" id="3.30.360.10">
    <property type="entry name" value="Dihydrodipicolinate Reductase, domain 2"/>
    <property type="match status" value="1"/>
</dbReference>
<dbReference type="InterPro" id="IPR036291">
    <property type="entry name" value="NAD(P)-bd_dom_sf"/>
</dbReference>
<evidence type="ECO:0000259" key="2">
    <source>
        <dbReference type="Pfam" id="PF01408"/>
    </source>
</evidence>
<dbReference type="Pfam" id="PF22725">
    <property type="entry name" value="GFO_IDH_MocA_C3"/>
    <property type="match status" value="1"/>
</dbReference>
<dbReference type="Gene3D" id="3.40.50.720">
    <property type="entry name" value="NAD(P)-binding Rossmann-like Domain"/>
    <property type="match status" value="1"/>
</dbReference>
<dbReference type="Pfam" id="PF01408">
    <property type="entry name" value="GFO_IDH_MocA"/>
    <property type="match status" value="1"/>
</dbReference>
<dbReference type="PANTHER" id="PTHR43818">
    <property type="entry name" value="BCDNA.GH03377"/>
    <property type="match status" value="1"/>
</dbReference>
<gene>
    <name evidence="4" type="ORF">E1269_00805</name>
</gene>
<evidence type="ECO:0000313" key="4">
    <source>
        <dbReference type="EMBL" id="TDE15869.1"/>
    </source>
</evidence>
<organism evidence="4 5">
    <name type="scientific">Jiangella asiatica</name>
    <dbReference type="NCBI Taxonomy" id="2530372"/>
    <lineage>
        <taxon>Bacteria</taxon>
        <taxon>Bacillati</taxon>
        <taxon>Actinomycetota</taxon>
        <taxon>Actinomycetes</taxon>
        <taxon>Jiangellales</taxon>
        <taxon>Jiangellaceae</taxon>
        <taxon>Jiangella</taxon>
    </lineage>
</organism>
<sequence length="362" mass="37962">MSAVQILSAIVIGLASDHAWSMAAGLLSTGKVTVAAVVDDGDHLRARACDTFGPVPAYRCLAQVPDDARFDVALVCSDNRAKAEVVPWCVARGSHVYMDKPLAATGTGAQAVAEAVARSADAGTRVMVAFHTVFDGVHDEARQLVADGALGRVYLARGVAGHGGLREGGVSDDFVDWLVDPARGGGGTFIDQACYLLDTFMDQLGDTIVEVDGTAVNLGERDYLPASVEDVSLATLRFAGGAVGVVDTKWHQVGPSPLRLSYHGTGGTLIDVGGRWELHTAAGVVPPLDWQRTTERDGVVSYTRATPPKDGYAGEAGYFVDRVLSGEPFHPALTVSAALRVQRVIDAFYASVRTGTRVAVAG</sequence>
<dbReference type="SUPFAM" id="SSF55347">
    <property type="entry name" value="Glyceraldehyde-3-phosphate dehydrogenase-like, C-terminal domain"/>
    <property type="match status" value="1"/>
</dbReference>
<keyword evidence="1" id="KW-0560">Oxidoreductase</keyword>
<comment type="caution">
    <text evidence="4">The sequence shown here is derived from an EMBL/GenBank/DDBJ whole genome shotgun (WGS) entry which is preliminary data.</text>
</comment>
<evidence type="ECO:0000313" key="5">
    <source>
        <dbReference type="Proteomes" id="UP000294739"/>
    </source>
</evidence>
<dbReference type="RefSeq" id="WP_131889997.1">
    <property type="nucleotide sequence ID" value="NZ_SMKZ01000001.1"/>
</dbReference>
<dbReference type="InterPro" id="IPR055170">
    <property type="entry name" value="GFO_IDH_MocA-like_dom"/>
</dbReference>
<dbReference type="InterPro" id="IPR000683">
    <property type="entry name" value="Gfo/Idh/MocA-like_OxRdtase_N"/>
</dbReference>
<evidence type="ECO:0000259" key="3">
    <source>
        <dbReference type="Pfam" id="PF22725"/>
    </source>
</evidence>
<dbReference type="GO" id="GO:0000166">
    <property type="term" value="F:nucleotide binding"/>
    <property type="evidence" value="ECO:0007669"/>
    <property type="project" value="InterPro"/>
</dbReference>
<feature type="domain" description="Gfo/Idh/MocA-like oxidoreductase N-terminal" evidence="2">
    <location>
        <begin position="24"/>
        <end position="119"/>
    </location>
</feature>
<dbReference type="PANTHER" id="PTHR43818:SF11">
    <property type="entry name" value="BCDNA.GH03377"/>
    <property type="match status" value="1"/>
</dbReference>
<keyword evidence="5" id="KW-1185">Reference proteome</keyword>
<name>A0A4R5DNS3_9ACTN</name>
<dbReference type="Proteomes" id="UP000294739">
    <property type="component" value="Unassembled WGS sequence"/>
</dbReference>
<dbReference type="InterPro" id="IPR050463">
    <property type="entry name" value="Gfo/Idh/MocA_oxidrdct_glycsds"/>
</dbReference>
<dbReference type="InParanoid" id="A0A4R5DNS3"/>
<dbReference type="OrthoDB" id="256869at2"/>
<reference evidence="4 5" key="1">
    <citation type="submission" date="2019-03" db="EMBL/GenBank/DDBJ databases">
        <title>Draft genome sequences of novel Actinobacteria.</title>
        <authorList>
            <person name="Sahin N."/>
            <person name="Ay H."/>
            <person name="Saygin H."/>
        </authorList>
    </citation>
    <scope>NUCLEOTIDE SEQUENCE [LARGE SCALE GENOMIC DNA]</scope>
    <source>
        <strain evidence="4 5">5K138</strain>
    </source>
</reference>
<dbReference type="AlphaFoldDB" id="A0A4R5DNS3"/>
<proteinExistence type="predicted"/>
<protein>
    <submittedName>
        <fullName evidence="4">Gfo/Idh/MocA family oxidoreductase</fullName>
    </submittedName>
</protein>
<accession>A0A4R5DNS3</accession>
<dbReference type="EMBL" id="SMKZ01000001">
    <property type="protein sequence ID" value="TDE15869.1"/>
    <property type="molecule type" value="Genomic_DNA"/>
</dbReference>
<dbReference type="SUPFAM" id="SSF51735">
    <property type="entry name" value="NAD(P)-binding Rossmann-fold domains"/>
    <property type="match status" value="1"/>
</dbReference>
<evidence type="ECO:0000256" key="1">
    <source>
        <dbReference type="ARBA" id="ARBA00023002"/>
    </source>
</evidence>
<dbReference type="GO" id="GO:0016491">
    <property type="term" value="F:oxidoreductase activity"/>
    <property type="evidence" value="ECO:0007669"/>
    <property type="project" value="UniProtKB-KW"/>
</dbReference>